<keyword evidence="13 20" id="KW-0133">Cell shape</keyword>
<evidence type="ECO:0000259" key="21">
    <source>
        <dbReference type="PROSITE" id="PS51387"/>
    </source>
</evidence>
<dbReference type="Pfam" id="PF01565">
    <property type="entry name" value="FAD_binding_4"/>
    <property type="match status" value="1"/>
</dbReference>
<comment type="function">
    <text evidence="2 20">Cell wall formation.</text>
</comment>
<keyword evidence="10 20" id="KW-0285">Flavoprotein</keyword>
<evidence type="ECO:0000256" key="13">
    <source>
        <dbReference type="ARBA" id="ARBA00022960"/>
    </source>
</evidence>
<comment type="caution">
    <text evidence="22">The sequence shown here is derived from an EMBL/GenBank/DDBJ whole genome shotgun (WGS) entry which is preliminary data.</text>
</comment>
<evidence type="ECO:0000256" key="8">
    <source>
        <dbReference type="ARBA" id="ARBA00022490"/>
    </source>
</evidence>
<evidence type="ECO:0000256" key="10">
    <source>
        <dbReference type="ARBA" id="ARBA00022630"/>
    </source>
</evidence>
<evidence type="ECO:0000256" key="14">
    <source>
        <dbReference type="ARBA" id="ARBA00022984"/>
    </source>
</evidence>
<dbReference type="AlphaFoldDB" id="A0A7W2YI46"/>
<dbReference type="InterPro" id="IPR011601">
    <property type="entry name" value="MurB_C"/>
</dbReference>
<evidence type="ECO:0000256" key="9">
    <source>
        <dbReference type="ARBA" id="ARBA00022618"/>
    </source>
</evidence>
<keyword evidence="8 20" id="KW-0963">Cytoplasm</keyword>
<dbReference type="Proteomes" id="UP000539350">
    <property type="component" value="Unassembled WGS sequence"/>
</dbReference>
<dbReference type="GO" id="GO:0071555">
    <property type="term" value="P:cell wall organization"/>
    <property type="evidence" value="ECO:0007669"/>
    <property type="project" value="UniProtKB-KW"/>
</dbReference>
<dbReference type="InterPro" id="IPR036635">
    <property type="entry name" value="MurB_C_sf"/>
</dbReference>
<dbReference type="EMBL" id="JACFXU010000013">
    <property type="protein sequence ID" value="MBA6412131.1"/>
    <property type="molecule type" value="Genomic_DNA"/>
</dbReference>
<keyword evidence="15 20" id="KW-0560">Oxidoreductase</keyword>
<dbReference type="GO" id="GO:0008360">
    <property type="term" value="P:regulation of cell shape"/>
    <property type="evidence" value="ECO:0007669"/>
    <property type="project" value="UniProtKB-KW"/>
</dbReference>
<evidence type="ECO:0000256" key="7">
    <source>
        <dbReference type="ARBA" id="ARBA00015188"/>
    </source>
</evidence>
<dbReference type="NCBIfam" id="TIGR00179">
    <property type="entry name" value="murB"/>
    <property type="match status" value="1"/>
</dbReference>
<evidence type="ECO:0000256" key="18">
    <source>
        <dbReference type="ARBA" id="ARBA00031026"/>
    </source>
</evidence>
<evidence type="ECO:0000256" key="6">
    <source>
        <dbReference type="ARBA" id="ARBA00012518"/>
    </source>
</evidence>
<keyword evidence="16 20" id="KW-0131">Cell cycle</keyword>
<dbReference type="Gene3D" id="3.90.78.10">
    <property type="entry name" value="UDP-N-acetylenolpyruvoylglucosamine reductase, C-terminal domain"/>
    <property type="match status" value="1"/>
</dbReference>
<evidence type="ECO:0000256" key="2">
    <source>
        <dbReference type="ARBA" id="ARBA00003921"/>
    </source>
</evidence>
<evidence type="ECO:0000256" key="3">
    <source>
        <dbReference type="ARBA" id="ARBA00004496"/>
    </source>
</evidence>
<name>A0A7W2YI46_9GAMM</name>
<dbReference type="PANTHER" id="PTHR21071:SF4">
    <property type="entry name" value="UDP-N-ACETYLENOLPYRUVOYLGLUCOSAMINE REDUCTASE"/>
    <property type="match status" value="1"/>
</dbReference>
<dbReference type="Pfam" id="PF02873">
    <property type="entry name" value="MurB_C"/>
    <property type="match status" value="1"/>
</dbReference>
<dbReference type="Gene3D" id="3.30.43.10">
    <property type="entry name" value="Uridine Diphospho-n-acetylenolpyruvylglucosamine Reductase, domain 2"/>
    <property type="match status" value="1"/>
</dbReference>
<accession>A0A7W2YI46</accession>
<evidence type="ECO:0000313" key="23">
    <source>
        <dbReference type="Proteomes" id="UP000539350"/>
    </source>
</evidence>
<comment type="subcellular location">
    <subcellularLocation>
        <location evidence="3 20">Cytoplasm</location>
    </subcellularLocation>
</comment>
<dbReference type="InterPro" id="IPR016169">
    <property type="entry name" value="FAD-bd_PCMH_sub2"/>
</dbReference>
<evidence type="ECO:0000256" key="16">
    <source>
        <dbReference type="ARBA" id="ARBA00023306"/>
    </source>
</evidence>
<dbReference type="GO" id="GO:0005829">
    <property type="term" value="C:cytosol"/>
    <property type="evidence" value="ECO:0007669"/>
    <property type="project" value="TreeGrafter"/>
</dbReference>
<dbReference type="Gene3D" id="3.30.465.10">
    <property type="match status" value="1"/>
</dbReference>
<dbReference type="EC" id="1.3.1.98" evidence="6 20"/>
<dbReference type="InterPro" id="IPR016167">
    <property type="entry name" value="FAD-bd_PCMH_sub1"/>
</dbReference>
<keyword evidence="14 20" id="KW-0573">Peptidoglycan synthesis</keyword>
<keyword evidence="17 20" id="KW-0961">Cell wall biogenesis/degradation</keyword>
<sequence length="345" mass="37432">MHLETNFPLAGSNTLALHATAKAFVRPSSDAQISQALDWARAEGLAVLPLGEGSNIVLAGDLDLSVLQLATQGRELLKQSEQDVLLRVQAGENWHQLVQWTLQQGYYGLENLALIPGTVGAAPIQNIGAYGVELERFVSAVHGIDLVSAERFSLSAKECCFSYRDSIFKQALRDKVLITAVDLRLSRQASAELSYPALQAALQERGLCEPTPLEIFSAVVALRRSKLPDPAIEANAGSFFKNPQLDASQFLRLQQQFPQMPSYPLLDGGAKVPAAWLIEHCGWKGKKSEGVGVHPGHALVLVNYSAKDGKCILNLAANIVKSVEQRFGIRLEIEPRVYGAETGSP</sequence>
<comment type="pathway">
    <text evidence="4 20">Cell wall biogenesis; peptidoglycan biosynthesis.</text>
</comment>
<dbReference type="HAMAP" id="MF_00037">
    <property type="entry name" value="MurB"/>
    <property type="match status" value="1"/>
</dbReference>
<evidence type="ECO:0000256" key="19">
    <source>
        <dbReference type="ARBA" id="ARBA00048914"/>
    </source>
</evidence>
<dbReference type="InterPro" id="IPR003170">
    <property type="entry name" value="MurB"/>
</dbReference>
<dbReference type="SUPFAM" id="SSF56194">
    <property type="entry name" value="Uridine diphospho-N-Acetylenolpyruvylglucosamine reductase, MurB, C-terminal domain"/>
    <property type="match status" value="1"/>
</dbReference>
<evidence type="ECO:0000256" key="17">
    <source>
        <dbReference type="ARBA" id="ARBA00023316"/>
    </source>
</evidence>
<dbReference type="NCBIfam" id="NF000755">
    <property type="entry name" value="PRK00046.1"/>
    <property type="match status" value="1"/>
</dbReference>
<dbReference type="SUPFAM" id="SSF56176">
    <property type="entry name" value="FAD-binding/transporter-associated domain-like"/>
    <property type="match status" value="1"/>
</dbReference>
<dbReference type="GO" id="GO:0071949">
    <property type="term" value="F:FAD binding"/>
    <property type="evidence" value="ECO:0007669"/>
    <property type="project" value="InterPro"/>
</dbReference>
<feature type="active site" evidence="20">
    <location>
        <position position="334"/>
    </location>
</feature>
<dbReference type="PROSITE" id="PS51387">
    <property type="entry name" value="FAD_PCMH"/>
    <property type="match status" value="1"/>
</dbReference>
<protein>
    <recommendedName>
        <fullName evidence="7 20">UDP-N-acetylenolpyruvoylglucosamine reductase</fullName>
        <ecNumber evidence="6 20">1.3.1.98</ecNumber>
    </recommendedName>
    <alternativeName>
        <fullName evidence="18 20">UDP-N-acetylmuramate dehydrogenase</fullName>
    </alternativeName>
</protein>
<dbReference type="GO" id="GO:0009252">
    <property type="term" value="P:peptidoglycan biosynthetic process"/>
    <property type="evidence" value="ECO:0007669"/>
    <property type="project" value="UniProtKB-UniRule"/>
</dbReference>
<keyword evidence="23" id="KW-1185">Reference proteome</keyword>
<evidence type="ECO:0000313" key="22">
    <source>
        <dbReference type="EMBL" id="MBA6412131.1"/>
    </source>
</evidence>
<dbReference type="InterPro" id="IPR006094">
    <property type="entry name" value="Oxid_FAD_bind_N"/>
</dbReference>
<dbReference type="GO" id="GO:0008762">
    <property type="term" value="F:UDP-N-acetylmuramate dehydrogenase activity"/>
    <property type="evidence" value="ECO:0007669"/>
    <property type="project" value="UniProtKB-UniRule"/>
</dbReference>
<keyword evidence="9 20" id="KW-0132">Cell division</keyword>
<comment type="catalytic activity">
    <reaction evidence="19 20">
        <text>UDP-N-acetyl-alpha-D-muramate + NADP(+) = UDP-N-acetyl-3-O-(1-carboxyvinyl)-alpha-D-glucosamine + NADPH + H(+)</text>
        <dbReference type="Rhea" id="RHEA:12248"/>
        <dbReference type="ChEBI" id="CHEBI:15378"/>
        <dbReference type="ChEBI" id="CHEBI:57783"/>
        <dbReference type="ChEBI" id="CHEBI:58349"/>
        <dbReference type="ChEBI" id="CHEBI:68483"/>
        <dbReference type="ChEBI" id="CHEBI:70757"/>
        <dbReference type="EC" id="1.3.1.98"/>
    </reaction>
</comment>
<keyword evidence="12 20" id="KW-0521">NADP</keyword>
<gene>
    <name evidence="20 22" type="primary">murB</name>
    <name evidence="22" type="ORF">H2508_03295</name>
</gene>
<dbReference type="InterPro" id="IPR036318">
    <property type="entry name" value="FAD-bd_PCMH-like_sf"/>
</dbReference>
<dbReference type="PANTHER" id="PTHR21071">
    <property type="entry name" value="UDP-N-ACETYLENOLPYRUVOYLGLUCOSAMINE REDUCTASE"/>
    <property type="match status" value="1"/>
</dbReference>
<evidence type="ECO:0000256" key="20">
    <source>
        <dbReference type="HAMAP-Rule" id="MF_00037"/>
    </source>
</evidence>
<comment type="similarity">
    <text evidence="5 20">Belongs to the MurB family.</text>
</comment>
<evidence type="ECO:0000256" key="15">
    <source>
        <dbReference type="ARBA" id="ARBA00023002"/>
    </source>
</evidence>
<dbReference type="GO" id="GO:0051301">
    <property type="term" value="P:cell division"/>
    <property type="evidence" value="ECO:0007669"/>
    <property type="project" value="UniProtKB-KW"/>
</dbReference>
<feature type="active site" evidence="20">
    <location>
        <position position="164"/>
    </location>
</feature>
<evidence type="ECO:0000256" key="1">
    <source>
        <dbReference type="ARBA" id="ARBA00001974"/>
    </source>
</evidence>
<evidence type="ECO:0000256" key="12">
    <source>
        <dbReference type="ARBA" id="ARBA00022857"/>
    </source>
</evidence>
<reference evidence="22 23" key="1">
    <citation type="submission" date="2020-07" db="EMBL/GenBank/DDBJ databases">
        <title>Halieaceae bacterium, F7430, whole genome shotgun sequencing project.</title>
        <authorList>
            <person name="Jiang S."/>
            <person name="Liu Z.W."/>
            <person name="Du Z.J."/>
        </authorList>
    </citation>
    <scope>NUCLEOTIDE SEQUENCE [LARGE SCALE GENOMIC DNA]</scope>
    <source>
        <strain evidence="22 23">F7430</strain>
    </source>
</reference>
<proteinExistence type="inferred from homology"/>
<keyword evidence="11 20" id="KW-0274">FAD</keyword>
<feature type="domain" description="FAD-binding PCMH-type" evidence="21">
    <location>
        <begin position="17"/>
        <end position="188"/>
    </location>
</feature>
<evidence type="ECO:0000256" key="5">
    <source>
        <dbReference type="ARBA" id="ARBA00010485"/>
    </source>
</evidence>
<comment type="cofactor">
    <cofactor evidence="1 20">
        <name>FAD</name>
        <dbReference type="ChEBI" id="CHEBI:57692"/>
    </cofactor>
</comment>
<organism evidence="22 23">
    <name type="scientific">Sediminihaliea albiluteola</name>
    <dbReference type="NCBI Taxonomy" id="2758564"/>
    <lineage>
        <taxon>Bacteria</taxon>
        <taxon>Pseudomonadati</taxon>
        <taxon>Pseudomonadota</taxon>
        <taxon>Gammaproteobacteria</taxon>
        <taxon>Cellvibrionales</taxon>
        <taxon>Halieaceae</taxon>
        <taxon>Sediminihaliea</taxon>
    </lineage>
</organism>
<evidence type="ECO:0000256" key="11">
    <source>
        <dbReference type="ARBA" id="ARBA00022827"/>
    </source>
</evidence>
<dbReference type="RefSeq" id="WP_182168952.1">
    <property type="nucleotide sequence ID" value="NZ_JACFXU010000013.1"/>
</dbReference>
<dbReference type="InterPro" id="IPR016166">
    <property type="entry name" value="FAD-bd_PCMH"/>
</dbReference>
<dbReference type="UniPathway" id="UPA00219"/>
<evidence type="ECO:0000256" key="4">
    <source>
        <dbReference type="ARBA" id="ARBA00004752"/>
    </source>
</evidence>
<feature type="active site" description="Proton donor" evidence="20">
    <location>
        <position position="238"/>
    </location>
</feature>